<reference evidence="1 2" key="1">
    <citation type="journal article" date="2014" name="Genome Announc.">
        <title>Complete genome sequence of Magnetospirillum gryphiswaldense MSR-1.</title>
        <authorList>
            <person name="Wang X."/>
            <person name="Wang Q."/>
            <person name="Zhang W."/>
            <person name="Wang Y."/>
            <person name="Li L."/>
            <person name="Wen T."/>
            <person name="Zhang T."/>
            <person name="Zhang Y."/>
            <person name="Xu J."/>
            <person name="Hu J."/>
            <person name="Li S."/>
            <person name="Liu L."/>
            <person name="Liu J."/>
            <person name="Jiang W."/>
            <person name="Tian J."/>
            <person name="Li Y."/>
            <person name="Schuler D."/>
            <person name="Wang L."/>
            <person name="Li J."/>
        </authorList>
    </citation>
    <scope>NUCLEOTIDE SEQUENCE [LARGE SCALE GENOMIC DNA]</scope>
    <source>
        <strain evidence="2">DSM 6361 / JCM 21280 / NBRC 15271 / MSR-1</strain>
    </source>
</reference>
<dbReference type="EMBL" id="HG794546">
    <property type="protein sequence ID" value="CDL00153.1"/>
    <property type="molecule type" value="Genomic_DNA"/>
</dbReference>
<keyword evidence="2" id="KW-1185">Reference proteome</keyword>
<dbReference type="AlphaFoldDB" id="V6F6N8"/>
<accession>V6F6N8</accession>
<dbReference type="Proteomes" id="UP000018922">
    <property type="component" value="Chromosome I"/>
</dbReference>
<proteinExistence type="predicted"/>
<dbReference type="HOGENOM" id="CLU_3169927_0_0_5"/>
<evidence type="ECO:0000313" key="2">
    <source>
        <dbReference type="Proteomes" id="UP000018922"/>
    </source>
</evidence>
<dbReference type="KEGG" id="mgy:MGMSRv2__2938"/>
<gene>
    <name evidence="1" type="ordered locus">MGMSRv2__2938</name>
</gene>
<evidence type="ECO:0000313" key="1">
    <source>
        <dbReference type="EMBL" id="CDL00153.1"/>
    </source>
</evidence>
<name>V6F6N8_MAGGM</name>
<organism evidence="1 2">
    <name type="scientific">Magnetospirillum gryphiswaldense (strain DSM 6361 / JCM 21280 / NBRC 15271 / MSR-1)</name>
    <dbReference type="NCBI Taxonomy" id="431944"/>
    <lineage>
        <taxon>Bacteria</taxon>
        <taxon>Pseudomonadati</taxon>
        <taxon>Pseudomonadota</taxon>
        <taxon>Alphaproteobacteria</taxon>
        <taxon>Rhodospirillales</taxon>
        <taxon>Rhodospirillaceae</taxon>
        <taxon>Magnetospirillum</taxon>
    </lineage>
</organism>
<sequence length="47" mass="5152">MGLRFCRRNIQGAWLTLEVTEGLPIASFSVSLSTSVLGDGVLILWED</sequence>
<protein>
    <submittedName>
        <fullName evidence="1">Uncharacterized protein</fullName>
    </submittedName>
</protein>